<dbReference type="EMBL" id="BAABKQ010000001">
    <property type="protein sequence ID" value="GAA4820798.1"/>
    <property type="molecule type" value="Genomic_DNA"/>
</dbReference>
<gene>
    <name evidence="2" type="ORF">GCM10023353_31040</name>
</gene>
<dbReference type="InterPro" id="IPR000084">
    <property type="entry name" value="PE-PGRS_N"/>
</dbReference>
<evidence type="ECO:0000313" key="3">
    <source>
        <dbReference type="Proteomes" id="UP001500839"/>
    </source>
</evidence>
<proteinExistence type="predicted"/>
<reference evidence="3" key="1">
    <citation type="journal article" date="2019" name="Int. J. Syst. Evol. Microbiol.">
        <title>The Global Catalogue of Microorganisms (GCM) 10K type strain sequencing project: providing services to taxonomists for standard genome sequencing and annotation.</title>
        <authorList>
            <consortium name="The Broad Institute Genomics Platform"/>
            <consortium name="The Broad Institute Genome Sequencing Center for Infectious Disease"/>
            <person name="Wu L."/>
            <person name="Ma J."/>
        </authorList>
    </citation>
    <scope>NUCLEOTIDE SEQUENCE [LARGE SCALE GENOMIC DNA]</scope>
    <source>
        <strain evidence="3">JCM 18542</strain>
    </source>
</reference>
<dbReference type="RefSeq" id="WP_307810972.1">
    <property type="nucleotide sequence ID" value="NZ_BAABKQ010000001.1"/>
</dbReference>
<protein>
    <recommendedName>
        <fullName evidence="1">PE domain-containing protein</fullName>
    </recommendedName>
</protein>
<name>A0ABP9D0C7_9ACTN</name>
<keyword evidence="3" id="KW-1185">Reference proteome</keyword>
<dbReference type="Pfam" id="PF00934">
    <property type="entry name" value="PE"/>
    <property type="match status" value="1"/>
</dbReference>
<sequence>MTGISDAVFGGGGVGGGAGGMVVVEPAAMLAAAVELDAVAEGIDAARHTHGPALHAAPAGAEEVSLTVSRNQHVVADSFDIAAATGARELRCAAQALRMQAAAYASSDGAASSAVGALY</sequence>
<feature type="domain" description="PE" evidence="1">
    <location>
        <begin position="22"/>
        <end position="110"/>
    </location>
</feature>
<evidence type="ECO:0000259" key="1">
    <source>
        <dbReference type="Pfam" id="PF00934"/>
    </source>
</evidence>
<comment type="caution">
    <text evidence="2">The sequence shown here is derived from an EMBL/GenBank/DDBJ whole genome shotgun (WGS) entry which is preliminary data.</text>
</comment>
<dbReference type="Proteomes" id="UP001500839">
    <property type="component" value="Unassembled WGS sequence"/>
</dbReference>
<accession>A0ABP9D0C7</accession>
<organism evidence="2 3">
    <name type="scientific">Tomitella cavernea</name>
    <dbReference type="NCBI Taxonomy" id="1387982"/>
    <lineage>
        <taxon>Bacteria</taxon>
        <taxon>Bacillati</taxon>
        <taxon>Actinomycetota</taxon>
        <taxon>Actinomycetes</taxon>
        <taxon>Mycobacteriales</taxon>
        <taxon>Tomitella</taxon>
    </lineage>
</organism>
<evidence type="ECO:0000313" key="2">
    <source>
        <dbReference type="EMBL" id="GAA4820798.1"/>
    </source>
</evidence>
<dbReference type="Gene3D" id="1.10.287.850">
    <property type="entry name" value="HP0062-like domain"/>
    <property type="match status" value="1"/>
</dbReference>